<dbReference type="Proteomes" id="UP001305647">
    <property type="component" value="Unassembled WGS sequence"/>
</dbReference>
<keyword evidence="2" id="KW-1185">Reference proteome</keyword>
<accession>A0AAN6T2R2</accession>
<evidence type="ECO:0000313" key="1">
    <source>
        <dbReference type="EMBL" id="KAK4102116.1"/>
    </source>
</evidence>
<dbReference type="EMBL" id="MU863632">
    <property type="protein sequence ID" value="KAK4102116.1"/>
    <property type="molecule type" value="Genomic_DNA"/>
</dbReference>
<reference evidence="1" key="2">
    <citation type="submission" date="2023-05" db="EMBL/GenBank/DDBJ databases">
        <authorList>
            <consortium name="Lawrence Berkeley National Laboratory"/>
            <person name="Steindorff A."/>
            <person name="Hensen N."/>
            <person name="Bonometti L."/>
            <person name="Westerberg I."/>
            <person name="Brannstrom I.O."/>
            <person name="Guillou S."/>
            <person name="Cros-Aarteil S."/>
            <person name="Calhoun S."/>
            <person name="Haridas S."/>
            <person name="Kuo A."/>
            <person name="Mondo S."/>
            <person name="Pangilinan J."/>
            <person name="Riley R."/>
            <person name="Labutti K."/>
            <person name="Andreopoulos B."/>
            <person name="Lipzen A."/>
            <person name="Chen C."/>
            <person name="Yanf M."/>
            <person name="Daum C."/>
            <person name="Ng V."/>
            <person name="Clum A."/>
            <person name="Ohm R."/>
            <person name="Martin F."/>
            <person name="Silar P."/>
            <person name="Natvig D."/>
            <person name="Lalanne C."/>
            <person name="Gautier V."/>
            <person name="Ament-Velasquez S.L."/>
            <person name="Kruys A."/>
            <person name="Hutchinson M.I."/>
            <person name="Powell A.J."/>
            <person name="Barry K."/>
            <person name="Miller A.N."/>
            <person name="Grigoriev I.V."/>
            <person name="Debuchy R."/>
            <person name="Gladieux P."/>
            <person name="Thoren M.H."/>
            <person name="Johannesson H."/>
        </authorList>
    </citation>
    <scope>NUCLEOTIDE SEQUENCE</scope>
    <source>
        <strain evidence="1">CBS 757.83</strain>
    </source>
</reference>
<gene>
    <name evidence="1" type="ORF">N658DRAFT_351941</name>
</gene>
<sequence length="156" mass="17296">MVPLCDHLFDNLSSANCGTNTQDESCADSTIALGRSRERTGPPPSSTRLLIHSSTMTFPLTRGPSPPRCFGQWCQWSDLHSYLPADHFIHMAPGCVASEGNSHACFPGLTVRMMQRKRSGQVRHPSMTRLTMRENETEDATDIASSRRHVISVVRV</sequence>
<reference evidence="1" key="1">
    <citation type="journal article" date="2023" name="Mol. Phylogenet. Evol.">
        <title>Genome-scale phylogeny and comparative genomics of the fungal order Sordariales.</title>
        <authorList>
            <person name="Hensen N."/>
            <person name="Bonometti L."/>
            <person name="Westerberg I."/>
            <person name="Brannstrom I.O."/>
            <person name="Guillou S."/>
            <person name="Cros-Aarteil S."/>
            <person name="Calhoun S."/>
            <person name="Haridas S."/>
            <person name="Kuo A."/>
            <person name="Mondo S."/>
            <person name="Pangilinan J."/>
            <person name="Riley R."/>
            <person name="LaButti K."/>
            <person name="Andreopoulos B."/>
            <person name="Lipzen A."/>
            <person name="Chen C."/>
            <person name="Yan M."/>
            <person name="Daum C."/>
            <person name="Ng V."/>
            <person name="Clum A."/>
            <person name="Steindorff A."/>
            <person name="Ohm R.A."/>
            <person name="Martin F."/>
            <person name="Silar P."/>
            <person name="Natvig D.O."/>
            <person name="Lalanne C."/>
            <person name="Gautier V."/>
            <person name="Ament-Velasquez S.L."/>
            <person name="Kruys A."/>
            <person name="Hutchinson M.I."/>
            <person name="Powell A.J."/>
            <person name="Barry K."/>
            <person name="Miller A.N."/>
            <person name="Grigoriev I.V."/>
            <person name="Debuchy R."/>
            <person name="Gladieux P."/>
            <person name="Hiltunen Thoren M."/>
            <person name="Johannesson H."/>
        </authorList>
    </citation>
    <scope>NUCLEOTIDE SEQUENCE</scope>
    <source>
        <strain evidence="1">CBS 757.83</strain>
    </source>
</reference>
<evidence type="ECO:0000313" key="2">
    <source>
        <dbReference type="Proteomes" id="UP001305647"/>
    </source>
</evidence>
<comment type="caution">
    <text evidence="1">The sequence shown here is derived from an EMBL/GenBank/DDBJ whole genome shotgun (WGS) entry which is preliminary data.</text>
</comment>
<organism evidence="1 2">
    <name type="scientific">Parathielavia hyrcaniae</name>
    <dbReference type="NCBI Taxonomy" id="113614"/>
    <lineage>
        <taxon>Eukaryota</taxon>
        <taxon>Fungi</taxon>
        <taxon>Dikarya</taxon>
        <taxon>Ascomycota</taxon>
        <taxon>Pezizomycotina</taxon>
        <taxon>Sordariomycetes</taxon>
        <taxon>Sordariomycetidae</taxon>
        <taxon>Sordariales</taxon>
        <taxon>Chaetomiaceae</taxon>
        <taxon>Parathielavia</taxon>
    </lineage>
</organism>
<protein>
    <submittedName>
        <fullName evidence="1">Uncharacterized protein</fullName>
    </submittedName>
</protein>
<proteinExistence type="predicted"/>
<dbReference type="AlphaFoldDB" id="A0AAN6T2R2"/>
<name>A0AAN6T2R2_9PEZI</name>